<reference evidence="1 2" key="1">
    <citation type="submission" date="2019-05" db="EMBL/GenBank/DDBJ databases">
        <authorList>
            <person name="Schori C."/>
            <person name="Ahrens C."/>
        </authorList>
    </citation>
    <scope>NUCLEOTIDE SEQUENCE [LARGE SCALE GENOMIC DNA]</scope>
    <source>
        <strain evidence="1 2">DSM 10702</strain>
    </source>
</reference>
<organism evidence="1 2">
    <name type="scientific">Clostridium butyricum</name>
    <dbReference type="NCBI Taxonomy" id="1492"/>
    <lineage>
        <taxon>Bacteria</taxon>
        <taxon>Bacillati</taxon>
        <taxon>Bacillota</taxon>
        <taxon>Clostridia</taxon>
        <taxon>Eubacteriales</taxon>
        <taxon>Clostridiaceae</taxon>
        <taxon>Clostridium</taxon>
    </lineage>
</organism>
<evidence type="ECO:0008006" key="3">
    <source>
        <dbReference type="Google" id="ProtNLM"/>
    </source>
</evidence>
<name>A0AAP9RFK6_CLOBU</name>
<dbReference type="EMBL" id="CP040626">
    <property type="protein sequence ID" value="QMW91592.1"/>
    <property type="molecule type" value="Genomic_DNA"/>
</dbReference>
<evidence type="ECO:0000313" key="2">
    <source>
        <dbReference type="Proteomes" id="UP000515243"/>
    </source>
</evidence>
<proteinExistence type="predicted"/>
<evidence type="ECO:0000313" key="1">
    <source>
        <dbReference type="EMBL" id="QMW91592.1"/>
    </source>
</evidence>
<dbReference type="Proteomes" id="UP000515243">
    <property type="component" value="Chromosome 1"/>
</dbReference>
<protein>
    <recommendedName>
        <fullName evidence="3">Helix-turn-helix domain-containing protein</fullName>
    </recommendedName>
</protein>
<gene>
    <name evidence="1" type="ORF">FF104_11625</name>
</gene>
<dbReference type="AlphaFoldDB" id="A0AAP9RFK6"/>
<sequence length="77" mass="9209">MSYKHITINEHYCIVEYLKLGLILSKITKELNRNKSSISREIKINNLNGKYNIHVSQDTYEIRRNKYKPYGKMLMLC</sequence>
<accession>A0AAP9RFK6</accession>